<dbReference type="InterPro" id="IPR000289">
    <property type="entry name" value="Ribosomal_eS28"/>
</dbReference>
<dbReference type="HOGENOM" id="CLU_1867441_0_0_1"/>
<dbReference type="InterPro" id="IPR012340">
    <property type="entry name" value="NA-bd_OB-fold"/>
</dbReference>
<keyword evidence="3" id="KW-0687">Ribonucleoprotein</keyword>
<keyword evidence="2" id="KW-0689">Ribosomal protein</keyword>
<dbReference type="CDD" id="cd04457">
    <property type="entry name" value="S1_S28E"/>
    <property type="match status" value="1"/>
</dbReference>
<evidence type="ECO:0000256" key="3">
    <source>
        <dbReference type="ARBA" id="ARBA00023274"/>
    </source>
</evidence>
<reference evidence="7" key="1">
    <citation type="submission" date="2013-02" db="EMBL/GenBank/DDBJ databases">
        <authorList>
            <person name="Hughes D."/>
        </authorList>
    </citation>
    <scope>NUCLEOTIDE SEQUENCE</scope>
    <source>
        <strain>Durham</strain>
        <strain evidence="7">NC isolate 2 -- Noor lab</strain>
    </source>
</reference>
<dbReference type="GO" id="GO:0000028">
    <property type="term" value="P:ribosomal small subunit assembly"/>
    <property type="evidence" value="ECO:0007669"/>
    <property type="project" value="TreeGrafter"/>
</dbReference>
<dbReference type="GO" id="GO:0003735">
    <property type="term" value="F:structural constituent of ribosome"/>
    <property type="evidence" value="ECO:0007669"/>
    <property type="project" value="InterPro"/>
</dbReference>
<proteinExistence type="inferred from homology"/>
<dbReference type="PANTHER" id="PTHR10769:SF3">
    <property type="entry name" value="SMALL RIBOSOMAL SUBUNIT PROTEIN ES28"/>
    <property type="match status" value="1"/>
</dbReference>
<accession>T1GJE8</accession>
<reference evidence="6" key="2">
    <citation type="submission" date="2015-06" db="UniProtKB">
        <authorList>
            <consortium name="EnsemblMetazoa"/>
        </authorList>
    </citation>
    <scope>IDENTIFICATION</scope>
</reference>
<dbReference type="GO" id="GO:0030490">
    <property type="term" value="P:maturation of SSU-rRNA"/>
    <property type="evidence" value="ECO:0007669"/>
    <property type="project" value="TreeGrafter"/>
</dbReference>
<protein>
    <recommendedName>
        <fullName evidence="4">Small ribosomal subunit protein eS28</fullName>
    </recommendedName>
    <alternativeName>
        <fullName evidence="5">40S ribosomal protein S28</fullName>
    </alternativeName>
</protein>
<dbReference type="Pfam" id="PF01200">
    <property type="entry name" value="Ribosomal_S28e"/>
    <property type="match status" value="1"/>
</dbReference>
<evidence type="ECO:0000313" key="7">
    <source>
        <dbReference type="Proteomes" id="UP000015102"/>
    </source>
</evidence>
<comment type="similarity">
    <text evidence="1">Belongs to the eukaryotic ribosomal protein eS28 family.</text>
</comment>
<keyword evidence="7" id="KW-1185">Reference proteome</keyword>
<dbReference type="SUPFAM" id="SSF50249">
    <property type="entry name" value="Nucleic acid-binding proteins"/>
    <property type="match status" value="1"/>
</dbReference>
<sequence length="137" mass="15595">MYWRNFGEIDGGKRTNFCKNFGENDGGSVQEEKKPVNCVIKVVRRTGSLGQRTQIKVEFLGEHNRQIMRNVKGPVREGDILTLLQSEREARRLQISEKSMVVLGSVLIVVSETKVHLCSGYLPIFTSKLHKKTLKFC</sequence>
<dbReference type="AlphaFoldDB" id="T1GJE8"/>
<dbReference type="GO" id="GO:0006412">
    <property type="term" value="P:translation"/>
    <property type="evidence" value="ECO:0007669"/>
    <property type="project" value="InterPro"/>
</dbReference>
<dbReference type="GO" id="GO:0022627">
    <property type="term" value="C:cytosolic small ribosomal subunit"/>
    <property type="evidence" value="ECO:0007669"/>
    <property type="project" value="TreeGrafter"/>
</dbReference>
<name>T1GJE8_MEGSC</name>
<evidence type="ECO:0000256" key="4">
    <source>
        <dbReference type="ARBA" id="ARBA00035146"/>
    </source>
</evidence>
<dbReference type="Proteomes" id="UP000015102">
    <property type="component" value="Unassembled WGS sequence"/>
</dbReference>
<dbReference type="STRING" id="36166.T1GJE8"/>
<evidence type="ECO:0000256" key="5">
    <source>
        <dbReference type="ARBA" id="ARBA00035453"/>
    </source>
</evidence>
<dbReference type="EnsemblMetazoa" id="MESCA003594-RA">
    <property type="protein sequence ID" value="MESCA003594-PA"/>
    <property type="gene ID" value="MESCA003594"/>
</dbReference>
<dbReference type="PANTHER" id="PTHR10769">
    <property type="entry name" value="40S RIBOSOMAL PROTEIN S28"/>
    <property type="match status" value="1"/>
</dbReference>
<evidence type="ECO:0000256" key="1">
    <source>
        <dbReference type="ARBA" id="ARBA00005943"/>
    </source>
</evidence>
<evidence type="ECO:0000256" key="2">
    <source>
        <dbReference type="ARBA" id="ARBA00022980"/>
    </source>
</evidence>
<dbReference type="Gene3D" id="2.40.50.140">
    <property type="entry name" value="Nucleic acid-binding proteins"/>
    <property type="match status" value="1"/>
</dbReference>
<dbReference type="EMBL" id="CAQQ02125497">
    <property type="status" value="NOT_ANNOTATED_CDS"/>
    <property type="molecule type" value="Genomic_DNA"/>
</dbReference>
<evidence type="ECO:0000313" key="6">
    <source>
        <dbReference type="EnsemblMetazoa" id="MESCA003594-PA"/>
    </source>
</evidence>
<organism evidence="6 7">
    <name type="scientific">Megaselia scalaris</name>
    <name type="common">Humpbacked fly</name>
    <name type="synonym">Phora scalaris</name>
    <dbReference type="NCBI Taxonomy" id="36166"/>
    <lineage>
        <taxon>Eukaryota</taxon>
        <taxon>Metazoa</taxon>
        <taxon>Ecdysozoa</taxon>
        <taxon>Arthropoda</taxon>
        <taxon>Hexapoda</taxon>
        <taxon>Insecta</taxon>
        <taxon>Pterygota</taxon>
        <taxon>Neoptera</taxon>
        <taxon>Endopterygota</taxon>
        <taxon>Diptera</taxon>
        <taxon>Brachycera</taxon>
        <taxon>Muscomorpha</taxon>
        <taxon>Platypezoidea</taxon>
        <taxon>Phoridae</taxon>
        <taxon>Megaseliini</taxon>
        <taxon>Megaselia</taxon>
    </lineage>
</organism>